<evidence type="ECO:0000313" key="2">
    <source>
        <dbReference type="Proteomes" id="UP000243081"/>
    </source>
</evidence>
<protein>
    <submittedName>
        <fullName evidence="1">Uncharacterized protein</fullName>
    </submittedName>
</protein>
<name>A0A179ILF8_CORDF</name>
<accession>A0A179ILF8</accession>
<reference evidence="1 2" key="1">
    <citation type="submission" date="2016-03" db="EMBL/GenBank/DDBJ databases">
        <title>Fine-scale spatial genetic structure of a fungal parasite of coffee scale insects.</title>
        <authorList>
            <person name="Jackson D."/>
            <person name="Zemenick K.A."/>
            <person name="Malloure B."/>
            <person name="Quandt C.A."/>
            <person name="James T.Y."/>
        </authorList>
    </citation>
    <scope>NUCLEOTIDE SEQUENCE [LARGE SCALE GENOMIC DNA]</scope>
    <source>
        <strain evidence="1 2">UM487</strain>
    </source>
</reference>
<dbReference type="EMBL" id="LUKN01000562">
    <property type="protein sequence ID" value="OAR02702.1"/>
    <property type="molecule type" value="Genomic_DNA"/>
</dbReference>
<comment type="caution">
    <text evidence="1">The sequence shown here is derived from an EMBL/GenBank/DDBJ whole genome shotgun (WGS) entry which is preliminary data.</text>
</comment>
<evidence type="ECO:0000313" key="1">
    <source>
        <dbReference type="EMBL" id="OAR02702.1"/>
    </source>
</evidence>
<keyword evidence="2" id="KW-1185">Reference proteome</keyword>
<dbReference type="AlphaFoldDB" id="A0A179ILF8"/>
<sequence length="116" mass="12838">MAVQSMDATIGYQPHICQSQRYAYDAGLAASHAKPGLALEDGLALQLELRHAGEIAIARETKECAASYYRELSVQFCQLYHPFGTRPTDDFTRQAILLSVLAEHLVDIFGLLQLVD</sequence>
<gene>
    <name evidence="1" type="ORF">LLEC1_07761</name>
</gene>
<proteinExistence type="predicted"/>
<organism evidence="1 2">
    <name type="scientific">Cordyceps confragosa</name>
    <name type="common">Lecanicillium lecanii</name>
    <dbReference type="NCBI Taxonomy" id="2714763"/>
    <lineage>
        <taxon>Eukaryota</taxon>
        <taxon>Fungi</taxon>
        <taxon>Dikarya</taxon>
        <taxon>Ascomycota</taxon>
        <taxon>Pezizomycotina</taxon>
        <taxon>Sordariomycetes</taxon>
        <taxon>Hypocreomycetidae</taxon>
        <taxon>Hypocreales</taxon>
        <taxon>Cordycipitaceae</taxon>
        <taxon>Akanthomyces</taxon>
    </lineage>
</organism>
<dbReference type="Proteomes" id="UP000243081">
    <property type="component" value="Unassembled WGS sequence"/>
</dbReference>